<dbReference type="STRING" id="504798.SAMN05421871_1079"/>
<gene>
    <name evidence="1" type="ORF">SAMN05192558_1179</name>
</gene>
<dbReference type="RefSeq" id="WP_091383450.1">
    <property type="nucleotide sequence ID" value="NZ_FNDV01000007.1"/>
</dbReference>
<sequence length="82" mass="8673">MSGPRDAEELARSVLRAVRGQVAREEAVGVLRSWQRCDVGEARRSLADGDGGAGRAGQDGEAARVVAIIEGDARGRADPDWD</sequence>
<proteinExistence type="predicted"/>
<accession>A0A1H0W1G7</accession>
<keyword evidence="2" id="KW-1185">Reference proteome</keyword>
<dbReference type="Proteomes" id="UP000199651">
    <property type="component" value="Unassembled WGS sequence"/>
</dbReference>
<protein>
    <recommendedName>
        <fullName evidence="3">ANTAR domain-containing protein</fullName>
    </recommendedName>
</protein>
<dbReference type="AlphaFoldDB" id="A0A1H0W1G7"/>
<evidence type="ECO:0000313" key="2">
    <source>
        <dbReference type="Proteomes" id="UP000199651"/>
    </source>
</evidence>
<name>A0A1H0W1G7_9PSEU</name>
<reference evidence="2" key="1">
    <citation type="submission" date="2016-10" db="EMBL/GenBank/DDBJ databases">
        <authorList>
            <person name="Varghese N."/>
            <person name="Submissions S."/>
        </authorList>
    </citation>
    <scope>NUCLEOTIDE SEQUENCE [LARGE SCALE GENOMIC DNA]</scope>
    <source>
        <strain evidence="2">IBRC-M 10655</strain>
    </source>
</reference>
<evidence type="ECO:0000313" key="1">
    <source>
        <dbReference type="EMBL" id="SDP84542.1"/>
    </source>
</evidence>
<organism evidence="1 2">
    <name type="scientific">Actinokineospora alba</name>
    <dbReference type="NCBI Taxonomy" id="504798"/>
    <lineage>
        <taxon>Bacteria</taxon>
        <taxon>Bacillati</taxon>
        <taxon>Actinomycetota</taxon>
        <taxon>Actinomycetes</taxon>
        <taxon>Pseudonocardiales</taxon>
        <taxon>Pseudonocardiaceae</taxon>
        <taxon>Actinokineospora</taxon>
    </lineage>
</organism>
<evidence type="ECO:0008006" key="3">
    <source>
        <dbReference type="Google" id="ProtNLM"/>
    </source>
</evidence>
<dbReference type="EMBL" id="FNJB01000017">
    <property type="protein sequence ID" value="SDP84542.1"/>
    <property type="molecule type" value="Genomic_DNA"/>
</dbReference>